<reference evidence="1" key="1">
    <citation type="submission" date="2022-10" db="EMBL/GenBank/DDBJ databases">
        <title>Culturing micro-colonial fungi from biological soil crusts in the Mojave desert and describing Neophaeococcomyces mojavensis, and introducing the new genera and species Taxawa tesnikishii.</title>
        <authorList>
            <person name="Kurbessoian T."/>
            <person name="Stajich J.E."/>
        </authorList>
    </citation>
    <scope>NUCLEOTIDE SEQUENCE</scope>
    <source>
        <strain evidence="1">JES_115</strain>
    </source>
</reference>
<keyword evidence="1" id="KW-0378">Hydrolase</keyword>
<sequence length="1683" mass="187761">MASATKEADTPQQRSTSPAPLTDDFVRQQFQKQSGNNFHSSSLNSSLATMVAHSVNKTALHPGGVQPQREHTEIEEELHTRAHIDYDRVAIIANPSVAALYEDALVYETGSAITSTGALSAYSGAKTGRSPSDKRIVKEEGSEKDIWWGPVNKPMTPNVWKINRERAIDYLNTRNRIYVVDGFAGWDERYRIRVRVVCARAYHALFMRNMLIRPKREELEGFHPDYVIYNAGSFPANRFTTGMTSATSVAINFAEKEMVILGTEYAGEMKKGIFTVLFYEMPVKHDVLTLHSSANQGKDGDVTVFFGLSGTGKTTLSADPKRALIGDDEHCWSDKGVFNIEGGCYAKCIGLSAEKEPDIFGAIRFGAILENVVFDPATRVVDYDDSTLTENTRCAYPIEFIENTKIPCISDGHPTNIILLTCDARGVLPPISKLNTEQTMFHFISGYTSKMAGTEDGVTEPQATFSSCFAQPFLALHPMRYAKMLANKISEHKANAWLLNTGWVGAGATTGGKRCPLKYTRAILDAIHSGELAKAEYETYETFNLSVPKTCPNVPDELLNPAKSWTGTADFKTEVRKLGELFNENFRKYQDEATPEVLKAAPEIKSRASLPPPGPRALPTPATTLAFDPQQELLWAGNEFGRVSSFYGPKLQNYTRWKAHPNEGHVKQILLCDRGVISLHDEFKDLQCMTFTSRGTNEVLVAGRQETMFKIDIEKGTILATLPADAEYMMMKKSTQYICAATSTGAVHIIDPSSFKVIKQWSAHMGGINDMDTQATFLVCCGYSLRPHHGYVLDAYASVFDLKTLMQLPPIPFQTGAAFVRMHPKMSTTSIIASQSGQIQVVDLMNPNSFNLRQVNLPYEVWLKFLEIAPSGEALAMADTQCNIYLWGSPTKIQITEYPQPTEFADTPAPIPKLDYWNPETPLSSIGMPYYNEIDPAIQANLKRADVGLFAPNPRTRHRNQVEDTRRFDKKDGAIPTPRFLSDKQATQSEVERGVAEALNDLMLQGVTKKNVPPMYGNVEIKYSKFGVDDFDFEFYNKTKFSGLETHIANSYANPLLQVYKFTPVLRNLALQHAATSCLYKTCLLCEMGFLFDMLEKASGQNCQATNFLKTFSSLSQAQSFGLLEEHSPDTALTIMIQNFNRFLLDKIATDYRQVSPSPNRMEQALATAAVSHIRCSGCYHESVRPGNSYLHELFYSPKIASKSPGRGGTPTFSQVLKESVEHQHQTRAWCDRCKRYQPLTTKKSIQGVPPVLMINAAVQSDAAKQLWATPNWLPQEIGIILDGGHFFCYEGQDIRSHLERGIFDMKVYELIGVVADVNSGEHQKPHLVSMINVEPSSQSPQTENQWHLFNDFLVHPITKEEALRFDTTWKLPSILAYQAKTHSHAIDDTWKDNINPSLLWMPRSSLRDRSNELRLLDPSTESPKPGYPVAIDAEFVALQREEIEVKADGTRETVRPSRLGLARVSVLRGAGADMGLPFIDDYIAIQEPIVDYLTEFSGIHPGDLDPNTSPHAPVSLKVAYKKLWILLNLGCVFVGHGLPKDFRTINIHVPKSQVVDTVTLFHQKSQKRKLSLRFLAWCVLHEEIQQAEHDSVEDARTALRLWRKWVEYVDAGVEEQVLEEVYRKGREVGFKPPGARPRGVERENGRETPELGGASPAVTPARKAVGLAFGAGRAGGFGSPMR</sequence>
<gene>
    <name evidence="1" type="primary">PAN2</name>
    <name evidence="1" type="ORF">H2199_005910</name>
</gene>
<dbReference type="EMBL" id="JAPDRP010000017">
    <property type="protein sequence ID" value="KAJ9640371.1"/>
    <property type="molecule type" value="Genomic_DNA"/>
</dbReference>
<comment type="caution">
    <text evidence="1">The sequence shown here is derived from an EMBL/GenBank/DDBJ whole genome shotgun (WGS) entry which is preliminary data.</text>
</comment>
<accession>A0ACC2YY78</accession>
<protein>
    <submittedName>
        <fullName evidence="1">Poly(A)-specific ribonuclease</fullName>
        <ecNumber evidence="1">3.1.13.4</ecNumber>
    </submittedName>
</protein>
<organism evidence="1 2">
    <name type="scientific">Coniosporium tulheliwenetii</name>
    <dbReference type="NCBI Taxonomy" id="3383036"/>
    <lineage>
        <taxon>Eukaryota</taxon>
        <taxon>Fungi</taxon>
        <taxon>Dikarya</taxon>
        <taxon>Ascomycota</taxon>
        <taxon>Pezizomycotina</taxon>
        <taxon>Dothideomycetes</taxon>
        <taxon>Dothideomycetes incertae sedis</taxon>
        <taxon>Coniosporium</taxon>
    </lineage>
</organism>
<name>A0ACC2YY78_9PEZI</name>
<dbReference type="EC" id="3.1.13.4" evidence="1"/>
<evidence type="ECO:0000313" key="1">
    <source>
        <dbReference type="EMBL" id="KAJ9640371.1"/>
    </source>
</evidence>
<dbReference type="Proteomes" id="UP001172680">
    <property type="component" value="Unassembled WGS sequence"/>
</dbReference>
<evidence type="ECO:0000313" key="2">
    <source>
        <dbReference type="Proteomes" id="UP001172680"/>
    </source>
</evidence>
<keyword evidence="2" id="KW-1185">Reference proteome</keyword>
<proteinExistence type="predicted"/>